<dbReference type="PROSITE" id="PS01136">
    <property type="entry name" value="UPF0034"/>
    <property type="match status" value="1"/>
</dbReference>
<dbReference type="EC" id="1.3.1.88" evidence="10"/>
<keyword evidence="19" id="KW-1185">Reference proteome</keyword>
<evidence type="ECO:0000256" key="7">
    <source>
        <dbReference type="ARBA" id="ARBA00023002"/>
    </source>
</evidence>
<sequence>MLNPEQILSDQEYLEFHRRDLAMRREEPVVVQLCGNDPQVVVEAGKKLQDLCQGIGEDLALPCETVANDCYSLPSYLDLNLGCPQQAAQEGHFGAYLLAQKDWPLVETIVSSMAHSFITPVSTKIRLCQPAEKTLDFVERLQAQGSAWVTLHARTVSARRRRQGAADLSQVKRIKDSPAIHVPIISNGNVRCFSDLSQNLSLTGADGLMVGETLLGNPW</sequence>
<dbReference type="InterPro" id="IPR013785">
    <property type="entry name" value="Aldolase_TIM"/>
</dbReference>
<evidence type="ECO:0000256" key="1">
    <source>
        <dbReference type="ARBA" id="ARBA00001917"/>
    </source>
</evidence>
<keyword evidence="7" id="KW-0560">Oxidoreductase</keyword>
<evidence type="ECO:0000256" key="10">
    <source>
        <dbReference type="ARBA" id="ARBA00038890"/>
    </source>
</evidence>
<dbReference type="InterPro" id="IPR018517">
    <property type="entry name" value="tRNA_hU_synthase_CS"/>
</dbReference>
<keyword evidence="3" id="KW-0288">FMN</keyword>
<comment type="catalytic activity">
    <reaction evidence="16">
        <text>5,6-dihydrouridine(17) in tRNA + NADP(+) = uridine(17) in tRNA + NADPH + H(+)</text>
        <dbReference type="Rhea" id="RHEA:53368"/>
        <dbReference type="Rhea" id="RHEA-COMP:13541"/>
        <dbReference type="Rhea" id="RHEA-COMP:13542"/>
        <dbReference type="ChEBI" id="CHEBI:15378"/>
        <dbReference type="ChEBI" id="CHEBI:57783"/>
        <dbReference type="ChEBI" id="CHEBI:58349"/>
        <dbReference type="ChEBI" id="CHEBI:65315"/>
        <dbReference type="ChEBI" id="CHEBI:74443"/>
        <dbReference type="EC" id="1.3.1.88"/>
    </reaction>
    <physiologicalReaction direction="right-to-left" evidence="16">
        <dbReference type="Rhea" id="RHEA:53370"/>
    </physiologicalReaction>
</comment>
<evidence type="ECO:0000256" key="12">
    <source>
        <dbReference type="ARBA" id="ARBA00047652"/>
    </source>
</evidence>
<dbReference type="CDD" id="cd02801">
    <property type="entry name" value="DUS_like_FMN"/>
    <property type="match status" value="1"/>
</dbReference>
<evidence type="ECO:0000256" key="15">
    <source>
        <dbReference type="ARBA" id="ARBA00049447"/>
    </source>
</evidence>
<comment type="catalytic activity">
    <reaction evidence="13">
        <text>a 5,6-dihydrouridine in mRNA + NAD(+) = a uridine in mRNA + NADH + H(+)</text>
        <dbReference type="Rhea" id="RHEA:69851"/>
        <dbReference type="Rhea" id="RHEA-COMP:14658"/>
        <dbReference type="Rhea" id="RHEA-COMP:17789"/>
        <dbReference type="ChEBI" id="CHEBI:15378"/>
        <dbReference type="ChEBI" id="CHEBI:57540"/>
        <dbReference type="ChEBI" id="CHEBI:57945"/>
        <dbReference type="ChEBI" id="CHEBI:65315"/>
        <dbReference type="ChEBI" id="CHEBI:74443"/>
    </reaction>
    <physiologicalReaction direction="right-to-left" evidence="13">
        <dbReference type="Rhea" id="RHEA:69853"/>
    </physiologicalReaction>
</comment>
<reference evidence="18 19" key="1">
    <citation type="submission" date="2024-02" db="EMBL/GenBank/DDBJ databases">
        <title>A draft genome for the cacao thread blight pathogen Marasmius crinis-equi.</title>
        <authorList>
            <person name="Cohen S.P."/>
            <person name="Baruah I.K."/>
            <person name="Amoako-Attah I."/>
            <person name="Bukari Y."/>
            <person name="Meinhardt L.W."/>
            <person name="Bailey B.A."/>
        </authorList>
    </citation>
    <scope>NUCLEOTIDE SEQUENCE [LARGE SCALE GENOMIC DNA]</scope>
    <source>
        <strain evidence="18 19">GH-76</strain>
    </source>
</reference>
<keyword evidence="6" id="KW-0521">NADP</keyword>
<comment type="catalytic activity">
    <reaction evidence="14">
        <text>5,6-dihydrouridine(16) in tRNA + NAD(+) = uridine(16) in tRNA + NADH + H(+)</text>
        <dbReference type="Rhea" id="RHEA:53380"/>
        <dbReference type="Rhea" id="RHEA-COMP:13543"/>
        <dbReference type="Rhea" id="RHEA-COMP:13544"/>
        <dbReference type="ChEBI" id="CHEBI:15378"/>
        <dbReference type="ChEBI" id="CHEBI:57540"/>
        <dbReference type="ChEBI" id="CHEBI:57945"/>
        <dbReference type="ChEBI" id="CHEBI:65315"/>
        <dbReference type="ChEBI" id="CHEBI:74443"/>
        <dbReference type="EC" id="1.3.1.88"/>
    </reaction>
    <physiologicalReaction direction="right-to-left" evidence="14">
        <dbReference type="Rhea" id="RHEA:53382"/>
    </physiologicalReaction>
</comment>
<evidence type="ECO:0000256" key="5">
    <source>
        <dbReference type="ARBA" id="ARBA00022694"/>
    </source>
</evidence>
<evidence type="ECO:0000256" key="4">
    <source>
        <dbReference type="ARBA" id="ARBA00022664"/>
    </source>
</evidence>
<dbReference type="Pfam" id="PF01207">
    <property type="entry name" value="Dus"/>
    <property type="match status" value="1"/>
</dbReference>
<dbReference type="InterPro" id="IPR035587">
    <property type="entry name" value="DUS-like_FMN-bd"/>
</dbReference>
<evidence type="ECO:0000313" key="19">
    <source>
        <dbReference type="Proteomes" id="UP001465976"/>
    </source>
</evidence>
<comment type="catalytic activity">
    <reaction evidence="12">
        <text>5,6-dihydrouridine(16) in tRNA + NADP(+) = uridine(16) in tRNA + NADPH + H(+)</text>
        <dbReference type="Rhea" id="RHEA:53376"/>
        <dbReference type="Rhea" id="RHEA-COMP:13543"/>
        <dbReference type="Rhea" id="RHEA-COMP:13544"/>
        <dbReference type="ChEBI" id="CHEBI:15378"/>
        <dbReference type="ChEBI" id="CHEBI:57783"/>
        <dbReference type="ChEBI" id="CHEBI:58349"/>
        <dbReference type="ChEBI" id="CHEBI:65315"/>
        <dbReference type="ChEBI" id="CHEBI:74443"/>
        <dbReference type="EC" id="1.3.1.88"/>
    </reaction>
    <physiologicalReaction direction="right-to-left" evidence="12">
        <dbReference type="Rhea" id="RHEA:53378"/>
    </physiologicalReaction>
</comment>
<keyword evidence="4" id="KW-0507">mRNA processing</keyword>
<organism evidence="18 19">
    <name type="scientific">Marasmius crinis-equi</name>
    <dbReference type="NCBI Taxonomy" id="585013"/>
    <lineage>
        <taxon>Eukaryota</taxon>
        <taxon>Fungi</taxon>
        <taxon>Dikarya</taxon>
        <taxon>Basidiomycota</taxon>
        <taxon>Agaricomycotina</taxon>
        <taxon>Agaricomycetes</taxon>
        <taxon>Agaricomycetidae</taxon>
        <taxon>Agaricales</taxon>
        <taxon>Marasmiineae</taxon>
        <taxon>Marasmiaceae</taxon>
        <taxon>Marasmius</taxon>
    </lineage>
</organism>
<protein>
    <recommendedName>
        <fullName evidence="10">tRNA-dihydrouridine(16/17) synthase [NAD(P)(+)]</fullName>
        <ecNumber evidence="10">1.3.1.88</ecNumber>
    </recommendedName>
</protein>
<evidence type="ECO:0000256" key="9">
    <source>
        <dbReference type="ARBA" id="ARBA00038313"/>
    </source>
</evidence>
<dbReference type="Proteomes" id="UP001465976">
    <property type="component" value="Unassembled WGS sequence"/>
</dbReference>
<evidence type="ECO:0000256" key="3">
    <source>
        <dbReference type="ARBA" id="ARBA00022643"/>
    </source>
</evidence>
<feature type="domain" description="DUS-like FMN-binding" evidence="17">
    <location>
        <begin position="76"/>
        <end position="219"/>
    </location>
</feature>
<dbReference type="SUPFAM" id="SSF51395">
    <property type="entry name" value="FMN-linked oxidoreductases"/>
    <property type="match status" value="1"/>
</dbReference>
<proteinExistence type="inferred from homology"/>
<dbReference type="PANTHER" id="PTHR11082">
    <property type="entry name" value="TRNA-DIHYDROURIDINE SYNTHASE"/>
    <property type="match status" value="1"/>
</dbReference>
<evidence type="ECO:0000256" key="6">
    <source>
        <dbReference type="ARBA" id="ARBA00022857"/>
    </source>
</evidence>
<keyword evidence="2" id="KW-0285">Flavoprotein</keyword>
<evidence type="ECO:0000313" key="18">
    <source>
        <dbReference type="EMBL" id="KAL0577199.1"/>
    </source>
</evidence>
<keyword evidence="8" id="KW-0520">NAD</keyword>
<name>A0ABR3FP67_9AGAR</name>
<keyword evidence="5" id="KW-0819">tRNA processing</keyword>
<dbReference type="PANTHER" id="PTHR11082:SF5">
    <property type="entry name" value="TRNA-DIHYDROURIDINE(16_17) SYNTHASE [NAD(P)(+)]-LIKE"/>
    <property type="match status" value="1"/>
</dbReference>
<comment type="cofactor">
    <cofactor evidence="1">
        <name>FMN</name>
        <dbReference type="ChEBI" id="CHEBI:58210"/>
    </cofactor>
</comment>
<evidence type="ECO:0000256" key="11">
    <source>
        <dbReference type="ARBA" id="ARBA00047287"/>
    </source>
</evidence>
<dbReference type="EMBL" id="JBAHYK010000173">
    <property type="protein sequence ID" value="KAL0577199.1"/>
    <property type="molecule type" value="Genomic_DNA"/>
</dbReference>
<evidence type="ECO:0000256" key="13">
    <source>
        <dbReference type="ARBA" id="ARBA00048342"/>
    </source>
</evidence>
<accession>A0ABR3FP67</accession>
<dbReference type="Gene3D" id="3.20.20.70">
    <property type="entry name" value="Aldolase class I"/>
    <property type="match status" value="1"/>
</dbReference>
<evidence type="ECO:0000256" key="14">
    <source>
        <dbReference type="ARBA" id="ARBA00048934"/>
    </source>
</evidence>
<evidence type="ECO:0000259" key="17">
    <source>
        <dbReference type="Pfam" id="PF01207"/>
    </source>
</evidence>
<evidence type="ECO:0000256" key="16">
    <source>
        <dbReference type="ARBA" id="ARBA00049467"/>
    </source>
</evidence>
<comment type="catalytic activity">
    <reaction evidence="15">
        <text>a 5,6-dihydrouridine in mRNA + NADP(+) = a uridine in mRNA + NADPH + H(+)</text>
        <dbReference type="Rhea" id="RHEA:69855"/>
        <dbReference type="Rhea" id="RHEA-COMP:14658"/>
        <dbReference type="Rhea" id="RHEA-COMP:17789"/>
        <dbReference type="ChEBI" id="CHEBI:15378"/>
        <dbReference type="ChEBI" id="CHEBI:57783"/>
        <dbReference type="ChEBI" id="CHEBI:58349"/>
        <dbReference type="ChEBI" id="CHEBI:65315"/>
        <dbReference type="ChEBI" id="CHEBI:74443"/>
    </reaction>
    <physiologicalReaction direction="right-to-left" evidence="15">
        <dbReference type="Rhea" id="RHEA:69857"/>
    </physiologicalReaction>
</comment>
<gene>
    <name evidence="18" type="ORF">V5O48_004797</name>
</gene>
<evidence type="ECO:0000256" key="2">
    <source>
        <dbReference type="ARBA" id="ARBA00022630"/>
    </source>
</evidence>
<comment type="similarity">
    <text evidence="9">Belongs to the Dus family. Dus1 subfamily.</text>
</comment>
<comment type="catalytic activity">
    <reaction evidence="11">
        <text>5,6-dihydrouridine(17) in tRNA + NAD(+) = uridine(17) in tRNA + NADH + H(+)</text>
        <dbReference type="Rhea" id="RHEA:53372"/>
        <dbReference type="Rhea" id="RHEA-COMP:13541"/>
        <dbReference type="Rhea" id="RHEA-COMP:13542"/>
        <dbReference type="ChEBI" id="CHEBI:15378"/>
        <dbReference type="ChEBI" id="CHEBI:57540"/>
        <dbReference type="ChEBI" id="CHEBI:57945"/>
        <dbReference type="ChEBI" id="CHEBI:65315"/>
        <dbReference type="ChEBI" id="CHEBI:74443"/>
        <dbReference type="EC" id="1.3.1.88"/>
    </reaction>
    <physiologicalReaction direction="right-to-left" evidence="11">
        <dbReference type="Rhea" id="RHEA:53374"/>
    </physiologicalReaction>
</comment>
<comment type="caution">
    <text evidence="18">The sequence shown here is derived from an EMBL/GenBank/DDBJ whole genome shotgun (WGS) entry which is preliminary data.</text>
</comment>
<evidence type="ECO:0000256" key="8">
    <source>
        <dbReference type="ARBA" id="ARBA00023027"/>
    </source>
</evidence>